<dbReference type="Proteomes" id="UP000298663">
    <property type="component" value="Unassembled WGS sequence"/>
</dbReference>
<evidence type="ECO:0000313" key="2">
    <source>
        <dbReference type="EMBL" id="TKR76021.1"/>
    </source>
</evidence>
<protein>
    <recommendedName>
        <fullName evidence="1">BTB domain-containing protein</fullName>
    </recommendedName>
</protein>
<proteinExistence type="predicted"/>
<comment type="caution">
    <text evidence="2">The sequence shown here is derived from an EMBL/GenBank/DDBJ whole genome shotgun (WGS) entry which is preliminary data.</text>
</comment>
<dbReference type="EMBL" id="AZBU02000005">
    <property type="protein sequence ID" value="TKR76021.1"/>
    <property type="molecule type" value="Genomic_DNA"/>
</dbReference>
<dbReference type="InterPro" id="IPR011333">
    <property type="entry name" value="SKP1/BTB/POZ_sf"/>
</dbReference>
<name>A0A4U5N176_STECR</name>
<feature type="domain" description="BTB" evidence="1">
    <location>
        <begin position="1"/>
        <end position="73"/>
    </location>
</feature>
<keyword evidence="3" id="KW-1185">Reference proteome</keyword>
<sequence>MFDSNTYLEAQTGVCMLPDVKRQDFLVLLHMAYGLPVDYSAIIKYSDLSSVIRLADRLQFDGMLTEIENFLITLSQKEILRWEMVAEQFRFKKLREVILAIIKRIDQK</sequence>
<dbReference type="Gene3D" id="3.30.710.10">
    <property type="entry name" value="Potassium Channel Kv1.1, Chain A"/>
    <property type="match status" value="1"/>
</dbReference>
<accession>A0A4U5N176</accession>
<evidence type="ECO:0000313" key="3">
    <source>
        <dbReference type="Proteomes" id="UP000298663"/>
    </source>
</evidence>
<gene>
    <name evidence="2" type="ORF">L596_017230</name>
</gene>
<dbReference type="InterPro" id="IPR000210">
    <property type="entry name" value="BTB/POZ_dom"/>
</dbReference>
<organism evidence="2 3">
    <name type="scientific">Steinernema carpocapsae</name>
    <name type="common">Entomopathogenic nematode</name>
    <dbReference type="NCBI Taxonomy" id="34508"/>
    <lineage>
        <taxon>Eukaryota</taxon>
        <taxon>Metazoa</taxon>
        <taxon>Ecdysozoa</taxon>
        <taxon>Nematoda</taxon>
        <taxon>Chromadorea</taxon>
        <taxon>Rhabditida</taxon>
        <taxon>Tylenchina</taxon>
        <taxon>Panagrolaimomorpha</taxon>
        <taxon>Strongyloidoidea</taxon>
        <taxon>Steinernematidae</taxon>
        <taxon>Steinernema</taxon>
    </lineage>
</organism>
<dbReference type="Pfam" id="PF00651">
    <property type="entry name" value="BTB"/>
    <property type="match status" value="1"/>
</dbReference>
<evidence type="ECO:0000259" key="1">
    <source>
        <dbReference type="Pfam" id="PF00651"/>
    </source>
</evidence>
<reference evidence="2 3" key="2">
    <citation type="journal article" date="2019" name="G3 (Bethesda)">
        <title>Hybrid Assembly of the Genome of the Entomopathogenic Nematode Steinernema carpocapsae Identifies the X-Chromosome.</title>
        <authorList>
            <person name="Serra L."/>
            <person name="Macchietto M."/>
            <person name="Macias-Munoz A."/>
            <person name="McGill C.J."/>
            <person name="Rodriguez I.M."/>
            <person name="Rodriguez B."/>
            <person name="Murad R."/>
            <person name="Mortazavi A."/>
        </authorList>
    </citation>
    <scope>NUCLEOTIDE SEQUENCE [LARGE SCALE GENOMIC DNA]</scope>
    <source>
        <strain evidence="2 3">ALL</strain>
    </source>
</reference>
<dbReference type="AlphaFoldDB" id="A0A4U5N176"/>
<reference evidence="2 3" key="1">
    <citation type="journal article" date="2015" name="Genome Biol.">
        <title>Comparative genomics of Steinernema reveals deeply conserved gene regulatory networks.</title>
        <authorList>
            <person name="Dillman A.R."/>
            <person name="Macchietto M."/>
            <person name="Porter C.F."/>
            <person name="Rogers A."/>
            <person name="Williams B."/>
            <person name="Antoshechkin I."/>
            <person name="Lee M.M."/>
            <person name="Goodwin Z."/>
            <person name="Lu X."/>
            <person name="Lewis E.E."/>
            <person name="Goodrich-Blair H."/>
            <person name="Stock S.P."/>
            <person name="Adams B.J."/>
            <person name="Sternberg P.W."/>
            <person name="Mortazavi A."/>
        </authorList>
    </citation>
    <scope>NUCLEOTIDE SEQUENCE [LARGE SCALE GENOMIC DNA]</scope>
    <source>
        <strain evidence="2 3">ALL</strain>
    </source>
</reference>
<dbReference type="OrthoDB" id="10249567at2759"/>
<dbReference type="SUPFAM" id="SSF54695">
    <property type="entry name" value="POZ domain"/>
    <property type="match status" value="1"/>
</dbReference>